<evidence type="ECO:0000256" key="2">
    <source>
        <dbReference type="SAM" id="Coils"/>
    </source>
</evidence>
<gene>
    <name evidence="4" type="ORF">D8872_04535</name>
</gene>
<evidence type="ECO:0000313" key="4">
    <source>
        <dbReference type="EMBL" id="RSI44079.1"/>
    </source>
</evidence>
<evidence type="ECO:0000256" key="1">
    <source>
        <dbReference type="ARBA" id="ARBA00034117"/>
    </source>
</evidence>
<name>A0A428AMW2_STRCR</name>
<reference evidence="4 5" key="1">
    <citation type="submission" date="2018-11" db="EMBL/GenBank/DDBJ databases">
        <title>Species Designations Belie Phenotypic and Genotypic Heterogeneity in Oral Streptococci.</title>
        <authorList>
            <person name="Velsko I."/>
        </authorList>
    </citation>
    <scope>NUCLEOTIDE SEQUENCE [LARGE SCALE GENOMIC DNA]</scope>
    <source>
        <strain evidence="4 5">BCC51</strain>
    </source>
</reference>
<dbReference type="RefSeq" id="WP_125390150.1">
    <property type="nucleotide sequence ID" value="NZ_RJNA01000005.1"/>
</dbReference>
<dbReference type="AlphaFoldDB" id="A0A428AMW2"/>
<organism evidence="4 5">
    <name type="scientific">Streptococcus cristatus</name>
    <dbReference type="NCBI Taxonomy" id="45634"/>
    <lineage>
        <taxon>Bacteria</taxon>
        <taxon>Bacillati</taxon>
        <taxon>Bacillota</taxon>
        <taxon>Bacilli</taxon>
        <taxon>Lactobacillales</taxon>
        <taxon>Streptococcaceae</taxon>
        <taxon>Streptococcus</taxon>
    </lineage>
</organism>
<protein>
    <recommendedName>
        <fullName evidence="3">LXG domain-containing protein</fullName>
    </recommendedName>
</protein>
<dbReference type="InterPro" id="IPR028946">
    <property type="entry name" value="Ntox44"/>
</dbReference>
<accession>A0A428AMW2</accession>
<dbReference type="InterPro" id="IPR006829">
    <property type="entry name" value="LXG_dom"/>
</dbReference>
<comment type="similarity">
    <text evidence="1">In the N-terminal section; belongs to the LXG family.</text>
</comment>
<sequence length="544" mass="62033">MGVKYSASESSQLMEAMANNIQVANEVTDRLSQGCDHLIATLDSGELMGAAYTAGKGLFSEIIIPAIKKLQAAVDDIQTELNSYRIADAQVSEYGNLDLDQLKKTKELREKQLASIKKAIEAKESFLERMKSIATFNIVSHMESLVILSSAESQIETQIKELEEKIEKLEFFVAQVSQYFSDSLEVLRLAIQGATQLSEIIVDSDGNYYADGVDMNWVKKMKEQKIESIKYDSSKKTKDLHKEYQSILDKLKKGKELSDKEFETLESYARRYPKVQLPEIVTNKLKTEAANRANPKKLQEKVEKIKKSDKTSIEKADQIVKAYEDYLFYNNREAFEEYWRIRSAYNGKWDPYSDNPFIREAEGIILESVNRENIRKIVARMGDDVLDVKKIEDKKKYNLIQRGRSTWKSPGDNGLVDNAIAVGSQWGALPADNLNFMELVNTGQPLDLKTRVYREDYPFSIWSRQWEEGMESDYLGNYLFGYVGKGYLESSDTYLKVGAGMAQGWSDKNPLKYLENVINGNYGDNPGDAKTIQDGINDYRENYK</sequence>
<dbReference type="PROSITE" id="PS51756">
    <property type="entry name" value="LXG"/>
    <property type="match status" value="1"/>
</dbReference>
<dbReference type="EMBL" id="RJNA01000005">
    <property type="protein sequence ID" value="RSI44079.1"/>
    <property type="molecule type" value="Genomic_DNA"/>
</dbReference>
<keyword evidence="2" id="KW-0175">Coiled coil</keyword>
<feature type="coiled-coil region" evidence="2">
    <location>
        <begin position="67"/>
        <end position="119"/>
    </location>
</feature>
<proteinExistence type="inferred from homology"/>
<feature type="coiled-coil region" evidence="2">
    <location>
        <begin position="145"/>
        <end position="172"/>
    </location>
</feature>
<feature type="domain" description="LXG" evidence="3">
    <location>
        <begin position="1"/>
        <end position="238"/>
    </location>
</feature>
<dbReference type="Proteomes" id="UP000282617">
    <property type="component" value="Unassembled WGS sequence"/>
</dbReference>
<comment type="caution">
    <text evidence="4">The sequence shown here is derived from an EMBL/GenBank/DDBJ whole genome shotgun (WGS) entry which is preliminary data.</text>
</comment>
<dbReference type="Pfam" id="PF15607">
    <property type="entry name" value="Ntox44"/>
    <property type="match status" value="1"/>
</dbReference>
<evidence type="ECO:0000313" key="5">
    <source>
        <dbReference type="Proteomes" id="UP000282617"/>
    </source>
</evidence>
<evidence type="ECO:0000259" key="3">
    <source>
        <dbReference type="PROSITE" id="PS51756"/>
    </source>
</evidence>